<keyword evidence="4" id="KW-1185">Reference proteome</keyword>
<accession>A0AAV5UVC0</accession>
<gene>
    <name evidence="3" type="ORF">PFISCL1PPCAC_1758</name>
</gene>
<proteinExistence type="predicted"/>
<feature type="transmembrane region" description="Helical" evidence="2">
    <location>
        <begin position="307"/>
        <end position="326"/>
    </location>
</feature>
<reference evidence="3" key="1">
    <citation type="submission" date="2023-10" db="EMBL/GenBank/DDBJ databases">
        <title>Genome assembly of Pristionchus species.</title>
        <authorList>
            <person name="Yoshida K."/>
            <person name="Sommer R.J."/>
        </authorList>
    </citation>
    <scope>NUCLEOTIDE SEQUENCE</scope>
    <source>
        <strain evidence="3">RS5133</strain>
    </source>
</reference>
<dbReference type="EMBL" id="BTSY01000001">
    <property type="protein sequence ID" value="GMT10461.1"/>
    <property type="molecule type" value="Genomic_DNA"/>
</dbReference>
<protein>
    <submittedName>
        <fullName evidence="3">Uncharacterized protein</fullName>
    </submittedName>
</protein>
<feature type="region of interest" description="Disordered" evidence="1">
    <location>
        <begin position="266"/>
        <end position="301"/>
    </location>
</feature>
<keyword evidence="2" id="KW-0812">Transmembrane</keyword>
<sequence length="335" mass="36855">MAARPSPAVAPATRVATSEERVAELRFARMLLQQRGFMDEFTLLPAPFRAPIVKTLMTNIDPVFIEIADFKKELFDGVIDAITRRKLLSSAKWATTTTAYRKNIEETKGHILALADPLYTYAQYSEAIQDVNASVKSILANCGYADVPDLVAAEVGDTLKVMRVVKALPLIRHRNLSVPGLKHYINQSMKKKIGNLPDVNEETGGLILETECQMRKCVKAIEEQLEDVHLRVTQLALESVAVHTDLASIRENFNLIANTMKRREELAGAEETGGFDSDVDDEDNNNNQPPTTSRSTRSARSAMRMGGAMAISILSLICLFAVPLSASQPSLNGIV</sequence>
<evidence type="ECO:0000313" key="4">
    <source>
        <dbReference type="Proteomes" id="UP001432322"/>
    </source>
</evidence>
<dbReference type="AlphaFoldDB" id="A0AAV5UVC0"/>
<evidence type="ECO:0000313" key="3">
    <source>
        <dbReference type="EMBL" id="GMT10461.1"/>
    </source>
</evidence>
<evidence type="ECO:0000256" key="2">
    <source>
        <dbReference type="SAM" id="Phobius"/>
    </source>
</evidence>
<comment type="caution">
    <text evidence="3">The sequence shown here is derived from an EMBL/GenBank/DDBJ whole genome shotgun (WGS) entry which is preliminary data.</text>
</comment>
<feature type="non-terminal residue" evidence="3">
    <location>
        <position position="335"/>
    </location>
</feature>
<dbReference type="Proteomes" id="UP001432322">
    <property type="component" value="Unassembled WGS sequence"/>
</dbReference>
<feature type="compositionally biased region" description="Low complexity" evidence="1">
    <location>
        <begin position="285"/>
        <end position="301"/>
    </location>
</feature>
<keyword evidence="2" id="KW-0472">Membrane</keyword>
<organism evidence="3 4">
    <name type="scientific">Pristionchus fissidentatus</name>
    <dbReference type="NCBI Taxonomy" id="1538716"/>
    <lineage>
        <taxon>Eukaryota</taxon>
        <taxon>Metazoa</taxon>
        <taxon>Ecdysozoa</taxon>
        <taxon>Nematoda</taxon>
        <taxon>Chromadorea</taxon>
        <taxon>Rhabditida</taxon>
        <taxon>Rhabditina</taxon>
        <taxon>Diplogasteromorpha</taxon>
        <taxon>Diplogasteroidea</taxon>
        <taxon>Neodiplogasteridae</taxon>
        <taxon>Pristionchus</taxon>
    </lineage>
</organism>
<evidence type="ECO:0000256" key="1">
    <source>
        <dbReference type="SAM" id="MobiDB-lite"/>
    </source>
</evidence>
<keyword evidence="2" id="KW-1133">Transmembrane helix</keyword>
<name>A0AAV5UVC0_9BILA</name>